<proteinExistence type="predicted"/>
<dbReference type="Proteomes" id="UP001148203">
    <property type="component" value="Unassembled WGS sequence"/>
</dbReference>
<evidence type="ECO:0000313" key="3">
    <source>
        <dbReference type="EMBL" id="MDD0993167.1"/>
    </source>
</evidence>
<dbReference type="InterPro" id="IPR025263">
    <property type="entry name" value="YhdP_central"/>
</dbReference>
<evidence type="ECO:0000313" key="4">
    <source>
        <dbReference type="Proteomes" id="UP001148203"/>
    </source>
</evidence>
<comment type="caution">
    <text evidence="3">The sequence shown here is derived from an EMBL/GenBank/DDBJ whole genome shotgun (WGS) entry which is preliminary data.</text>
</comment>
<sequence length="1272" mass="139154">MERLIRVLGNLTRWGLGACALLVVLLALYVSLGRELVPLVAEYRVEVEEKAEAALGMPVHIGSLEGHWSGLAPVLLVHDVQVGEGRSALRLDTVKVVPDLWSSLVERQVRLAQVELAGLQLNLHEDESGRWSLKGLPLKDDQPLDVEQLLNQMQVVAKVSVLDSQVTLEPFEHEPMTLTYVALGLQTGSVRQRLDARMTLPDGQPMSLSVRSRIRAAQWRDGEVEAYLSLPQSDWSKWLPPKLLGQWKAAELRAGGEFWLNWSKQQLQSATVRLNAPQLKGAYAERKAVTVHNLALTSWFRRNQQGFDVTVDSLAMSLGETRWQSHLQLRQSAATDSTDELWALQADRLDLTPLTPLIDALAPLPDTLMAVVDGLKVTGALRNVKLDVRPKAEGDRRLAFDANLERVGFNAYHGAPAAGNVSGRISGDLGQGELRLDTEDFMLHLVPIFENPWHYLKANARLTWHLDSEGFTLIAPYLKVLGEEGKVAGDFLIRLLFDDAREDYMDLRVGLVDGDGRYTSKYLPEVLSPAVDHWLRTAILKGAVDQGYFQYQGSLNHDAPNHARSISLFFKVHDATLDFQPGWPQVSKVDGDVFIDDAGVRIKARSGQLLNTQVSQVNVDIPHVAADQHSHLYLDGEFDGALGDGIKILQEAPIGTAATFAGWEGEGPLNGKLKLDIPLVAGQQPKVVVDFSTERARLKISEPALELTQLRGDFRFDYDKGLSGQNISAQAFDKPITAQIAAEGAPGQLQTRITAKGQIAQKKLTDWLQFTQPLPVSGETPYQLQVNLGSKDNSLTVDSNLKGLTIDLPPPFGKVAEATRDSQFRMNLQGPERRFDFRYDALASFAYAAPVGKMAQGRGDLLFGSGTVQLPAGQGLRVRGALSDLELEPWQKQLERLGGSDPGGSARQSLRGVDVTVGQLRGYGMTLNQAVVRLDRNSDNWALRLDSKEVIGNARVPDAKGAPIVINLPTIHLPPADPAEADSPDGPDPLASVDPRKIPAINLNIDKLFRGDDLLGSFALKVRPNAKGIALNDMDLNLKGGLLIDGDAGWEGAPGATSSWYKGRVEGKNLADVLKSWGFAPTVTSRDFHLDVDGRWPGSPAWVGLKRFSGSLDASLRSGQFVEVEGGAQALRVFGLLNFNSIGRRLRLDFSDLLDKGLSYDRVKGLLVASEGVYVTREPISLTGPSSNLELDGTLDMLHDRVDANLQVTLPVTNNLPLAALIVGAPAVGGALFLVDRLLGDRIARYAAVHYRVEGPWKEPKISLIKPFEKSR</sequence>
<evidence type="ECO:0000256" key="1">
    <source>
        <dbReference type="SAM" id="MobiDB-lite"/>
    </source>
</evidence>
<evidence type="ECO:0000259" key="2">
    <source>
        <dbReference type="Pfam" id="PF13116"/>
    </source>
</evidence>
<accession>A0ABT5NYF6</accession>
<dbReference type="Pfam" id="PF13116">
    <property type="entry name" value="YhdP"/>
    <property type="match status" value="1"/>
</dbReference>
<reference evidence="3 4" key="1">
    <citation type="submission" date="2022-05" db="EMBL/GenBank/DDBJ databases">
        <title>Novel Pseudomonas spp. Isolated from a Rainbow Trout Aquaculture Facility.</title>
        <authorList>
            <person name="Testerman T."/>
            <person name="Graf J."/>
        </authorList>
    </citation>
    <scope>NUCLEOTIDE SEQUENCE [LARGE SCALE GENOMIC DNA]</scope>
    <source>
        <strain evidence="3 4">ID681</strain>
    </source>
</reference>
<feature type="domain" description="YhdP central" evidence="2">
    <location>
        <begin position="4"/>
        <end position="1262"/>
    </location>
</feature>
<dbReference type="InterPro" id="IPR011836">
    <property type="entry name" value="YhdP"/>
</dbReference>
<protein>
    <submittedName>
        <fullName evidence="3">TIGR02099 family protein</fullName>
    </submittedName>
</protein>
<name>A0ABT5NYF6_9PSED</name>
<dbReference type="PANTHER" id="PTHR38690:SF1">
    <property type="entry name" value="PROTEASE"/>
    <property type="match status" value="1"/>
</dbReference>
<dbReference type="PANTHER" id="PTHR38690">
    <property type="entry name" value="PROTEASE-RELATED"/>
    <property type="match status" value="1"/>
</dbReference>
<organism evidence="3 4">
    <name type="scientific">Pseudomonas fontis</name>
    <dbReference type="NCBI Taxonomy" id="2942633"/>
    <lineage>
        <taxon>Bacteria</taxon>
        <taxon>Pseudomonadati</taxon>
        <taxon>Pseudomonadota</taxon>
        <taxon>Gammaproteobacteria</taxon>
        <taxon>Pseudomonadales</taxon>
        <taxon>Pseudomonadaceae</taxon>
        <taxon>Pseudomonas</taxon>
    </lineage>
</organism>
<dbReference type="NCBIfam" id="TIGR02099">
    <property type="entry name" value="YhdP family protein"/>
    <property type="match status" value="1"/>
</dbReference>
<keyword evidence="4" id="KW-1185">Reference proteome</keyword>
<dbReference type="EMBL" id="JAMDGY010000080">
    <property type="protein sequence ID" value="MDD0993167.1"/>
    <property type="molecule type" value="Genomic_DNA"/>
</dbReference>
<feature type="region of interest" description="Disordered" evidence="1">
    <location>
        <begin position="975"/>
        <end position="994"/>
    </location>
</feature>
<gene>
    <name evidence="3" type="ORF">M5G11_21805</name>
</gene>
<dbReference type="RefSeq" id="WP_273909097.1">
    <property type="nucleotide sequence ID" value="NZ_JAMDGX010000004.1"/>
</dbReference>